<protein>
    <submittedName>
        <fullName evidence="2">DUF2007 domain-containing protein</fullName>
    </submittedName>
</protein>
<feature type="domain" description="DUF2007" evidence="1">
    <location>
        <begin position="1"/>
        <end position="65"/>
    </location>
</feature>
<dbReference type="EMBL" id="JBBMQO010000006">
    <property type="protein sequence ID" value="MEM5502158.1"/>
    <property type="molecule type" value="Genomic_DNA"/>
</dbReference>
<comment type="caution">
    <text evidence="2">The sequence shown here is derived from an EMBL/GenBank/DDBJ whole genome shotgun (WGS) entry which is preliminary data.</text>
</comment>
<dbReference type="Gene3D" id="3.30.70.790">
    <property type="entry name" value="UreE, C-terminal domain"/>
    <property type="match status" value="1"/>
</dbReference>
<gene>
    <name evidence="2" type="ORF">WNY59_11200</name>
</gene>
<dbReference type="InterPro" id="IPR018551">
    <property type="entry name" value="DUF2007"/>
</dbReference>
<evidence type="ECO:0000259" key="1">
    <source>
        <dbReference type="Pfam" id="PF09413"/>
    </source>
</evidence>
<dbReference type="InterPro" id="IPR011322">
    <property type="entry name" value="N-reg_PII-like_a/b"/>
</dbReference>
<evidence type="ECO:0000313" key="3">
    <source>
        <dbReference type="Proteomes" id="UP001477870"/>
    </source>
</evidence>
<dbReference type="SUPFAM" id="SSF54913">
    <property type="entry name" value="GlnB-like"/>
    <property type="match status" value="1"/>
</dbReference>
<organism evidence="2 3">
    <name type="scientific">Ahrensia kielensis</name>
    <dbReference type="NCBI Taxonomy" id="76980"/>
    <lineage>
        <taxon>Bacteria</taxon>
        <taxon>Pseudomonadati</taxon>
        <taxon>Pseudomonadota</taxon>
        <taxon>Alphaproteobacteria</taxon>
        <taxon>Hyphomicrobiales</taxon>
        <taxon>Ahrensiaceae</taxon>
        <taxon>Ahrensia</taxon>
    </lineage>
</organism>
<sequence length="75" mass="8502">MEELLRSNNLITLSFVQSLMRDAEIECLWADQNMSTLEGSVGAIPQRILVETTKLQEARQIIIEVGLEKELRDNG</sequence>
<evidence type="ECO:0000313" key="2">
    <source>
        <dbReference type="EMBL" id="MEM5502158.1"/>
    </source>
</evidence>
<proteinExistence type="predicted"/>
<name>A0ABU9T8T1_9HYPH</name>
<accession>A0ABU9T8T1</accession>
<reference evidence="2 3" key="1">
    <citation type="submission" date="2024-03" db="EMBL/GenBank/DDBJ databases">
        <title>Community enrichment and isolation of bacterial strains for fucoidan degradation.</title>
        <authorList>
            <person name="Sichert A."/>
        </authorList>
    </citation>
    <scope>NUCLEOTIDE SEQUENCE [LARGE SCALE GENOMIC DNA]</scope>
    <source>
        <strain evidence="2 3">AS62</strain>
    </source>
</reference>
<dbReference type="Proteomes" id="UP001477870">
    <property type="component" value="Unassembled WGS sequence"/>
</dbReference>
<dbReference type="Pfam" id="PF09413">
    <property type="entry name" value="DUF2007"/>
    <property type="match status" value="1"/>
</dbReference>
<keyword evidence="3" id="KW-1185">Reference proteome</keyword>